<evidence type="ECO:0000256" key="8">
    <source>
        <dbReference type="ARBA" id="ARBA00022989"/>
    </source>
</evidence>
<keyword evidence="16" id="KW-1185">Reference proteome</keyword>
<evidence type="ECO:0000313" key="16">
    <source>
        <dbReference type="Proteomes" id="UP000092627"/>
    </source>
</evidence>
<evidence type="ECO:0000256" key="5">
    <source>
        <dbReference type="ARBA" id="ARBA00022475"/>
    </source>
</evidence>
<evidence type="ECO:0000256" key="10">
    <source>
        <dbReference type="ARBA" id="ARBA00023112"/>
    </source>
</evidence>
<feature type="transmembrane region" description="Helical" evidence="13">
    <location>
        <begin position="114"/>
        <end position="135"/>
    </location>
</feature>
<feature type="transmembrane region" description="Helical" evidence="13">
    <location>
        <begin position="73"/>
        <end position="93"/>
    </location>
</feature>
<feature type="transmembrane region" description="Helical" evidence="13">
    <location>
        <begin position="155"/>
        <end position="173"/>
    </location>
</feature>
<keyword evidence="8 13" id="KW-1133">Transmembrane helix</keyword>
<feature type="transmembrane region" description="Helical" evidence="13">
    <location>
        <begin position="314"/>
        <end position="332"/>
    </location>
</feature>
<keyword evidence="12" id="KW-0170">Cobalt</keyword>
<accession>A0A1A8TD08</accession>
<evidence type="ECO:0000256" key="11">
    <source>
        <dbReference type="ARBA" id="ARBA00023136"/>
    </source>
</evidence>
<dbReference type="STRING" id="295068.MAQ5080_01434"/>
<keyword evidence="9" id="KW-0406">Ion transport</keyword>
<dbReference type="GO" id="GO:0015099">
    <property type="term" value="F:nickel cation transmembrane transporter activity"/>
    <property type="evidence" value="ECO:0007669"/>
    <property type="project" value="UniProtKB-UniRule"/>
</dbReference>
<dbReference type="AlphaFoldDB" id="A0A1A8TD08"/>
<proteinExistence type="inferred from homology"/>
<feature type="transmembrane region" description="Helical" evidence="13">
    <location>
        <begin position="240"/>
        <end position="260"/>
    </location>
</feature>
<evidence type="ECO:0000256" key="2">
    <source>
        <dbReference type="ARBA" id="ARBA00004651"/>
    </source>
</evidence>
<keyword evidence="5" id="KW-1003">Cell membrane</keyword>
<dbReference type="GO" id="GO:0006824">
    <property type="term" value="P:cobalt ion transport"/>
    <property type="evidence" value="ECO:0007669"/>
    <property type="project" value="UniProtKB-KW"/>
</dbReference>
<reference evidence="15 16" key="1">
    <citation type="submission" date="2016-06" db="EMBL/GenBank/DDBJ databases">
        <authorList>
            <person name="Kjaerup R.B."/>
            <person name="Dalgaard T.S."/>
            <person name="Juul-Madsen H.R."/>
        </authorList>
    </citation>
    <scope>NUCLEOTIDE SEQUENCE [LARGE SCALE GENOMIC DNA]</scope>
    <source>
        <strain evidence="15 16">CECT 5080</strain>
    </source>
</reference>
<dbReference type="GO" id="GO:0032025">
    <property type="term" value="P:response to cobalt ion"/>
    <property type="evidence" value="ECO:0007669"/>
    <property type="project" value="TreeGrafter"/>
</dbReference>
<keyword evidence="7 13" id="KW-0812">Transmembrane</keyword>
<organism evidence="15 16">
    <name type="scientific">Marinomonas aquimarina</name>
    <dbReference type="NCBI Taxonomy" id="295068"/>
    <lineage>
        <taxon>Bacteria</taxon>
        <taxon>Pseudomonadati</taxon>
        <taxon>Pseudomonadota</taxon>
        <taxon>Gammaproteobacteria</taxon>
        <taxon>Oceanospirillales</taxon>
        <taxon>Oceanospirillaceae</taxon>
        <taxon>Marinomonas</taxon>
    </lineage>
</organism>
<dbReference type="InterPro" id="IPR011541">
    <property type="entry name" value="Ni/Co_transpt_high_affinity"/>
</dbReference>
<dbReference type="EMBL" id="FLOC01000007">
    <property type="protein sequence ID" value="SBS29590.1"/>
    <property type="molecule type" value="Genomic_DNA"/>
</dbReference>
<feature type="compositionally biased region" description="Basic and acidic residues" evidence="14">
    <location>
        <begin position="208"/>
        <end position="226"/>
    </location>
</feature>
<evidence type="ECO:0000256" key="14">
    <source>
        <dbReference type="SAM" id="MobiDB-lite"/>
    </source>
</evidence>
<dbReference type="PANTHER" id="PTHR40659">
    <property type="entry name" value="NICKEL/COBALT EFFLUX SYSTEM RCNA"/>
    <property type="match status" value="1"/>
</dbReference>
<comment type="subcellular location">
    <subcellularLocation>
        <location evidence="2 13">Cell membrane</location>
        <topology evidence="2 13">Multi-pass membrane protein</topology>
    </subcellularLocation>
</comment>
<evidence type="ECO:0000313" key="15">
    <source>
        <dbReference type="EMBL" id="SBS29590.1"/>
    </source>
</evidence>
<dbReference type="GO" id="GO:0046583">
    <property type="term" value="F:monoatomic cation efflux transmembrane transporter activity"/>
    <property type="evidence" value="ECO:0007669"/>
    <property type="project" value="TreeGrafter"/>
</dbReference>
<keyword evidence="6" id="KW-0533">Nickel</keyword>
<evidence type="ECO:0000256" key="7">
    <source>
        <dbReference type="ARBA" id="ARBA00022692"/>
    </source>
</evidence>
<keyword evidence="3" id="KW-0171">Cobalt transport</keyword>
<comment type="function">
    <text evidence="1">Efflux system for nickel and cobalt.</text>
</comment>
<feature type="compositionally biased region" description="Basic and acidic residues" evidence="14">
    <location>
        <begin position="181"/>
        <end position="193"/>
    </location>
</feature>
<dbReference type="InterPro" id="IPR051224">
    <property type="entry name" value="NiCoT_RcnA"/>
</dbReference>
<evidence type="ECO:0000256" key="4">
    <source>
        <dbReference type="ARBA" id="ARBA00022448"/>
    </source>
</evidence>
<dbReference type="GO" id="GO:0010045">
    <property type="term" value="P:response to nickel cation"/>
    <property type="evidence" value="ECO:0007669"/>
    <property type="project" value="TreeGrafter"/>
</dbReference>
<protein>
    <recommendedName>
        <fullName evidence="13">Nickel/cobalt efflux system</fullName>
    </recommendedName>
</protein>
<feature type="transmembrane region" description="Helical" evidence="13">
    <location>
        <begin position="266"/>
        <end position="294"/>
    </location>
</feature>
<feature type="compositionally biased region" description="Basic residues" evidence="14">
    <location>
        <begin position="194"/>
        <end position="207"/>
    </location>
</feature>
<dbReference type="Pfam" id="PF03824">
    <property type="entry name" value="NicO"/>
    <property type="match status" value="1"/>
</dbReference>
<gene>
    <name evidence="15" type="ORF">MAQ5080_01434</name>
</gene>
<evidence type="ECO:0000256" key="12">
    <source>
        <dbReference type="ARBA" id="ARBA00023285"/>
    </source>
</evidence>
<evidence type="ECO:0000256" key="3">
    <source>
        <dbReference type="ARBA" id="ARBA00022426"/>
    </source>
</evidence>
<keyword evidence="10" id="KW-0921">Nickel transport</keyword>
<evidence type="ECO:0000256" key="1">
    <source>
        <dbReference type="ARBA" id="ARBA00002510"/>
    </source>
</evidence>
<feature type="region of interest" description="Disordered" evidence="14">
    <location>
        <begin position="181"/>
        <end position="228"/>
    </location>
</feature>
<evidence type="ECO:0000256" key="13">
    <source>
        <dbReference type="RuleBase" id="RU362101"/>
    </source>
</evidence>
<dbReference type="Proteomes" id="UP000092627">
    <property type="component" value="Unassembled WGS sequence"/>
</dbReference>
<dbReference type="GO" id="GO:0005886">
    <property type="term" value="C:plasma membrane"/>
    <property type="evidence" value="ECO:0007669"/>
    <property type="project" value="UniProtKB-SubCell"/>
</dbReference>
<sequence>MLYYNILVLTFVELSVRNIKWLGMVGLLLSSGAWAAEQTMVFEISRWVMEQQRDFHRELARLVQMLAREENPALLGSLMVASFLYGVFHAAGPGHGKAVIASYLLATKAPLRKGIQLSFLSALAQGVVAITLVWSLAQVLDLASQITETTRVLEIASYVAIGLIGAWMLWRIARGKSSCGHDHSRDHVHEHPHGHACTGHHHGHGHSCSHDHHHESLPGHAEKALDDSSQEVTTAKRSTIAMVSAIGIRPCTGAVLVLLFATSTGIFQWGMLATLVMSLGTGITVSALALLSVLVRDGSFALSPSAWRRRVTQALGVVAACALIFISVTMIYSDLQVAGRAF</sequence>
<evidence type="ECO:0000256" key="9">
    <source>
        <dbReference type="ARBA" id="ARBA00023065"/>
    </source>
</evidence>
<keyword evidence="11 13" id="KW-0472">Membrane</keyword>
<comment type="similarity">
    <text evidence="13">Belongs to the NiCoT transporter (TC 2.A.52) family.</text>
</comment>
<dbReference type="PANTHER" id="PTHR40659:SF1">
    <property type="entry name" value="NICKEL_COBALT EFFLUX SYSTEM RCNA"/>
    <property type="match status" value="1"/>
</dbReference>
<name>A0A1A8TD08_9GAMM</name>
<keyword evidence="4 13" id="KW-0813">Transport</keyword>
<evidence type="ECO:0000256" key="6">
    <source>
        <dbReference type="ARBA" id="ARBA00022596"/>
    </source>
</evidence>